<dbReference type="STRING" id="525918.SAMN05660964_01267"/>
<protein>
    <submittedName>
        <fullName evidence="3">Type IV pilus assembly protein PilZ</fullName>
    </submittedName>
</protein>
<dbReference type="InterPro" id="IPR009875">
    <property type="entry name" value="PilZ_domain"/>
</dbReference>
<gene>
    <name evidence="3" type="ORF">SAMN05660964_01267</name>
</gene>
<evidence type="ECO:0000256" key="1">
    <source>
        <dbReference type="SAM" id="MobiDB-lite"/>
    </source>
</evidence>
<dbReference type="Gene3D" id="2.40.10.220">
    <property type="entry name" value="predicted glycosyltransferase like domains"/>
    <property type="match status" value="1"/>
</dbReference>
<keyword evidence="4" id="KW-1185">Reference proteome</keyword>
<evidence type="ECO:0000259" key="2">
    <source>
        <dbReference type="Pfam" id="PF07238"/>
    </source>
</evidence>
<dbReference type="Pfam" id="PF07238">
    <property type="entry name" value="PilZ"/>
    <property type="match status" value="1"/>
</dbReference>
<organism evidence="3 4">
    <name type="scientific">Thiothrix caldifontis</name>
    <dbReference type="NCBI Taxonomy" id="525918"/>
    <lineage>
        <taxon>Bacteria</taxon>
        <taxon>Pseudomonadati</taxon>
        <taxon>Pseudomonadota</taxon>
        <taxon>Gammaproteobacteria</taxon>
        <taxon>Thiotrichales</taxon>
        <taxon>Thiotrichaceae</taxon>
        <taxon>Thiothrix</taxon>
    </lineage>
</organism>
<evidence type="ECO:0000313" key="3">
    <source>
        <dbReference type="EMBL" id="SEA28707.1"/>
    </source>
</evidence>
<dbReference type="Proteomes" id="UP000199397">
    <property type="component" value="Unassembled WGS sequence"/>
</dbReference>
<evidence type="ECO:0000313" key="4">
    <source>
        <dbReference type="Proteomes" id="UP000199397"/>
    </source>
</evidence>
<dbReference type="EMBL" id="FNQP01000006">
    <property type="protein sequence ID" value="SEA28707.1"/>
    <property type="molecule type" value="Genomic_DNA"/>
</dbReference>
<feature type="region of interest" description="Disordered" evidence="1">
    <location>
        <begin position="1"/>
        <end position="20"/>
    </location>
</feature>
<feature type="domain" description="PilZ" evidence="2">
    <location>
        <begin position="20"/>
        <end position="99"/>
    </location>
</feature>
<accession>A0A1H3ZYA0</accession>
<dbReference type="GO" id="GO:0035438">
    <property type="term" value="F:cyclic-di-GMP binding"/>
    <property type="evidence" value="ECO:0007669"/>
    <property type="project" value="InterPro"/>
</dbReference>
<sequence>MDDIQHTHHKHSKGDGNPASLSMAIAEKSALHACYMPFIKDGGVFVPTTEKFTLHDEVVLHLRLVEDGKKLLIPGRVVWISPGVGQRGTSPGVGLQFTGEHRFRVKQFIEEMLGDLMKQPSTNPAY</sequence>
<name>A0A1H3ZYA0_9GAMM</name>
<reference evidence="3 4" key="1">
    <citation type="submission" date="2016-10" db="EMBL/GenBank/DDBJ databases">
        <authorList>
            <person name="de Groot N.N."/>
        </authorList>
    </citation>
    <scope>NUCLEOTIDE SEQUENCE [LARGE SCALE GENOMIC DNA]</scope>
    <source>
        <strain evidence="3 4">DSM 21228</strain>
    </source>
</reference>
<proteinExistence type="predicted"/>
<dbReference type="AlphaFoldDB" id="A0A1H3ZYA0"/>
<dbReference type="RefSeq" id="WP_093066537.1">
    <property type="nucleotide sequence ID" value="NZ_FNQP01000006.1"/>
</dbReference>
<dbReference type="OrthoDB" id="5296245at2"/>